<keyword evidence="4 8" id="KW-0812">Transmembrane</keyword>
<keyword evidence="2" id="KW-0813">Transport</keyword>
<dbReference type="InterPro" id="IPR045324">
    <property type="entry name" value="Small_multidrug_res"/>
</dbReference>
<evidence type="ECO:0000256" key="3">
    <source>
        <dbReference type="ARBA" id="ARBA00022475"/>
    </source>
</evidence>
<dbReference type="EMBL" id="PYZH01000001">
    <property type="protein sequence ID" value="PTF16866.1"/>
    <property type="molecule type" value="Genomic_DNA"/>
</dbReference>
<name>A0A2K4DSN8_9STAP</name>
<reference evidence="10" key="2">
    <citation type="submission" date="2018-03" db="EMBL/GenBank/DDBJ databases">
        <authorList>
            <person name="Keele B.F."/>
        </authorList>
    </citation>
    <scope>NUCLEOTIDE SEQUENCE</scope>
    <source>
        <strain evidence="12">SNUC 4143</strain>
        <strain evidence="10">SNUC 761</strain>
    </source>
</reference>
<feature type="transmembrane region" description="Helical" evidence="9">
    <location>
        <begin position="85"/>
        <end position="103"/>
    </location>
</feature>
<dbReference type="EMBL" id="PYZL01000053">
    <property type="protein sequence ID" value="PTE72493.1"/>
    <property type="molecule type" value="Genomic_DNA"/>
</dbReference>
<evidence type="ECO:0000313" key="12">
    <source>
        <dbReference type="EMBL" id="PTF16866.1"/>
    </source>
</evidence>
<dbReference type="Proteomes" id="UP000243350">
    <property type="component" value="Unassembled WGS sequence"/>
</dbReference>
<accession>A0A2K4DSN8</accession>
<reference evidence="11" key="3">
    <citation type="submission" date="2018-03" db="EMBL/GenBank/DDBJ databases">
        <authorList>
            <person name="Naushad S."/>
        </authorList>
    </citation>
    <scope>NUCLEOTIDE SEQUENCE</scope>
    <source>
        <strain evidence="11">SNUC 1409</strain>
    </source>
</reference>
<dbReference type="GO" id="GO:0005886">
    <property type="term" value="C:plasma membrane"/>
    <property type="evidence" value="ECO:0007669"/>
    <property type="project" value="UniProtKB-SubCell"/>
</dbReference>
<dbReference type="InterPro" id="IPR037185">
    <property type="entry name" value="EmrE-like"/>
</dbReference>
<feature type="transmembrane region" description="Helical" evidence="9">
    <location>
        <begin position="30"/>
        <end position="53"/>
    </location>
</feature>
<evidence type="ECO:0000256" key="4">
    <source>
        <dbReference type="ARBA" id="ARBA00022692"/>
    </source>
</evidence>
<reference evidence="13 14" key="1">
    <citation type="journal article" date="2016" name="Front. Microbiol.">
        <title>Comprehensive Phylogenetic Analysis of Bovine Non-aureus Staphylococci Species Based on Whole-Genome Sequencing.</title>
        <authorList>
            <person name="Naushad S."/>
            <person name="Barkema H.W."/>
            <person name="Luby C."/>
            <person name="Condas L.A."/>
            <person name="Nobrega D.B."/>
            <person name="Carson D.A."/>
            <person name="De Buck J."/>
        </authorList>
    </citation>
    <scope>NUCLEOTIDE SEQUENCE [LARGE SCALE GENOMIC DNA]</scope>
    <source>
        <strain evidence="11 13">SNUC 1409</strain>
        <strain evidence="12 15">SNUC 4143</strain>
        <strain evidence="10 14">SNUC 761</strain>
    </source>
</reference>
<gene>
    <name evidence="10" type="ORF">BUY44_08040</name>
    <name evidence="11" type="ORF">BUY47_06510</name>
    <name evidence="12" type="ORF">BUY48_00290</name>
</gene>
<dbReference type="Pfam" id="PF00893">
    <property type="entry name" value="Multi_Drug_Res"/>
    <property type="match status" value="1"/>
</dbReference>
<protein>
    <submittedName>
        <fullName evidence="10">QacE family quaternary ammonium compound efflux SMR transporter</fullName>
    </submittedName>
</protein>
<dbReference type="SUPFAM" id="SSF103481">
    <property type="entry name" value="Multidrug resistance efflux transporter EmrE"/>
    <property type="match status" value="1"/>
</dbReference>
<evidence type="ECO:0000313" key="15">
    <source>
        <dbReference type="Proteomes" id="UP000243350"/>
    </source>
</evidence>
<comment type="caution">
    <text evidence="10">The sequence shown here is derived from an EMBL/GenBank/DDBJ whole genome shotgun (WGS) entry which is preliminary data.</text>
</comment>
<evidence type="ECO:0000256" key="6">
    <source>
        <dbReference type="ARBA" id="ARBA00023136"/>
    </source>
</evidence>
<keyword evidence="5 9" id="KW-1133">Transmembrane helix</keyword>
<feature type="transmembrane region" description="Helical" evidence="9">
    <location>
        <begin position="59"/>
        <end position="78"/>
    </location>
</feature>
<evidence type="ECO:0000256" key="8">
    <source>
        <dbReference type="RuleBase" id="RU003942"/>
    </source>
</evidence>
<proteinExistence type="inferred from homology"/>
<dbReference type="FunFam" id="1.10.3730.20:FF:000001">
    <property type="entry name" value="Quaternary ammonium compound resistance transporter SugE"/>
    <property type="match status" value="1"/>
</dbReference>
<evidence type="ECO:0000256" key="7">
    <source>
        <dbReference type="ARBA" id="ARBA00038032"/>
    </source>
</evidence>
<dbReference type="EMBL" id="PYZI01000006">
    <property type="protein sequence ID" value="PTF14007.1"/>
    <property type="molecule type" value="Genomic_DNA"/>
</dbReference>
<keyword evidence="3" id="KW-1003">Cell membrane</keyword>
<keyword evidence="13" id="KW-1185">Reference proteome</keyword>
<evidence type="ECO:0000313" key="10">
    <source>
        <dbReference type="EMBL" id="PTE72493.1"/>
    </source>
</evidence>
<evidence type="ECO:0000256" key="1">
    <source>
        <dbReference type="ARBA" id="ARBA00004651"/>
    </source>
</evidence>
<dbReference type="Gene3D" id="1.10.3730.20">
    <property type="match status" value="1"/>
</dbReference>
<evidence type="ECO:0000313" key="11">
    <source>
        <dbReference type="EMBL" id="PTF14007.1"/>
    </source>
</evidence>
<organism evidence="10 14">
    <name type="scientific">Staphylococcus devriesei</name>
    <dbReference type="NCBI Taxonomy" id="586733"/>
    <lineage>
        <taxon>Bacteria</taxon>
        <taxon>Bacillati</taxon>
        <taxon>Bacillota</taxon>
        <taxon>Bacilli</taxon>
        <taxon>Bacillales</taxon>
        <taxon>Staphylococcaceae</taxon>
        <taxon>Staphylococcus</taxon>
    </lineage>
</organism>
<evidence type="ECO:0000313" key="13">
    <source>
        <dbReference type="Proteomes" id="UP000242088"/>
    </source>
</evidence>
<feature type="transmembrane region" description="Helical" evidence="9">
    <location>
        <begin position="6"/>
        <end position="23"/>
    </location>
</feature>
<evidence type="ECO:0000256" key="2">
    <source>
        <dbReference type="ARBA" id="ARBA00022448"/>
    </source>
</evidence>
<dbReference type="GO" id="GO:0022857">
    <property type="term" value="F:transmembrane transporter activity"/>
    <property type="evidence" value="ECO:0007669"/>
    <property type="project" value="InterPro"/>
</dbReference>
<keyword evidence="6 9" id="KW-0472">Membrane</keyword>
<dbReference type="InterPro" id="IPR000390">
    <property type="entry name" value="Small_drug/metabolite_transptr"/>
</dbReference>
<evidence type="ECO:0000256" key="9">
    <source>
        <dbReference type="SAM" id="Phobius"/>
    </source>
</evidence>
<sequence>MAWLFLIIAGLFEVLGVILLNELSRTKKRFYIVLMAITFVLSFSTLKVAMITIPMGTAYAIWTGIGTAGGAIIGMIFYRESAHFSRLFFIFLILVSVIGLRLIQ</sequence>
<dbReference type="AlphaFoldDB" id="A0A2K4DSN8"/>
<dbReference type="PANTHER" id="PTHR30561">
    <property type="entry name" value="SMR FAMILY PROTON-DEPENDENT DRUG EFFLUX TRANSPORTER SUGE"/>
    <property type="match status" value="1"/>
</dbReference>
<evidence type="ECO:0000256" key="5">
    <source>
        <dbReference type="ARBA" id="ARBA00022989"/>
    </source>
</evidence>
<dbReference type="PANTHER" id="PTHR30561:SF0">
    <property type="entry name" value="GUANIDINIUM EXPORTER"/>
    <property type="match status" value="1"/>
</dbReference>
<dbReference type="Proteomes" id="UP000242547">
    <property type="component" value="Unassembled WGS sequence"/>
</dbReference>
<comment type="subcellular location">
    <subcellularLocation>
        <location evidence="1 8">Cell membrane</location>
        <topology evidence="1 8">Multi-pass membrane protein</topology>
    </subcellularLocation>
</comment>
<dbReference type="GeneID" id="48887270"/>
<dbReference type="RefSeq" id="WP_103165817.1">
    <property type="nucleotide sequence ID" value="NZ_CP130489.1"/>
</dbReference>
<evidence type="ECO:0000313" key="14">
    <source>
        <dbReference type="Proteomes" id="UP000242547"/>
    </source>
</evidence>
<dbReference type="OrthoDB" id="21828at2"/>
<dbReference type="Proteomes" id="UP000242088">
    <property type="component" value="Unassembled WGS sequence"/>
</dbReference>
<comment type="similarity">
    <text evidence="7 8">Belongs to the drug/metabolite transporter (DMT) superfamily. Small multidrug resistance (SMR) (TC 2.A.7.1) family.</text>
</comment>